<keyword evidence="4" id="KW-1185">Reference proteome</keyword>
<dbReference type="Gene3D" id="3.30.830.10">
    <property type="entry name" value="Metalloenzyme, LuxS/M16 peptidase-like"/>
    <property type="match status" value="2"/>
</dbReference>
<gene>
    <name evidence="3" type="ORF">FC24_GL000839</name>
</gene>
<dbReference type="InterPro" id="IPR011249">
    <property type="entry name" value="Metalloenz_LuxS/M16"/>
</dbReference>
<evidence type="ECO:0000313" key="3">
    <source>
        <dbReference type="EMBL" id="KRM98885.1"/>
    </source>
</evidence>
<accession>A0A0R2D5E7</accession>
<dbReference type="PATRIC" id="fig|1423796.3.peg.857"/>
<evidence type="ECO:0000259" key="1">
    <source>
        <dbReference type="Pfam" id="PF00675"/>
    </source>
</evidence>
<name>A0A0R2D5E7_9LACO</name>
<organism evidence="3 4">
    <name type="scientific">Loigolactobacillus rennini DSM 20253</name>
    <dbReference type="NCBI Taxonomy" id="1423796"/>
    <lineage>
        <taxon>Bacteria</taxon>
        <taxon>Bacillati</taxon>
        <taxon>Bacillota</taxon>
        <taxon>Bacilli</taxon>
        <taxon>Lactobacillales</taxon>
        <taxon>Lactobacillaceae</taxon>
        <taxon>Loigolactobacillus</taxon>
    </lineage>
</organism>
<dbReference type="Proteomes" id="UP000051638">
    <property type="component" value="Unassembled WGS sequence"/>
</dbReference>
<protein>
    <submittedName>
        <fullName evidence="3">Zinc-dependent proteinase</fullName>
    </submittedName>
</protein>
<sequence>MQKIDYQLLGETLYQQTLPNGLTVSLLPKADYHKTYAVLTTNYGSIDDLFIPLGQSDYVQMPAGIAHFLEHKMFDKKDGDIFEAFSRQGASANAFTSFTRTSYLFSATNQIKTNLLTLLDFVQQPYFTAASVAKEKGIIGQEIEMYEDDPNWRLFFGIIGNLYPKHPIHHDIAGTVESIAQITPAQLYSAYQTFYQPSNMNLFVIGHFDPETIMTAVSANQQRKTFSEPTIIHRQFPEEDASGHDIIPYRVTELPVQRGKSIVGIKGLTAVSQDRAGLKYRTALNLLFDMLFGDSSRNYLRLYDQGIVDDTFGYELDMERTFHFATFSGDTDHPQQLSDAVIKLLENAADNPDLNEKRLALVKKEAIGSALQSLNSLEYIANSYSGNHFETASLFDLVPIISEITLADIQSALHRFVRHEAFSVFHIEAQSAGDD</sequence>
<feature type="domain" description="Peptidase M16 N-terminal" evidence="1">
    <location>
        <begin position="63"/>
        <end position="163"/>
    </location>
</feature>
<dbReference type="PANTHER" id="PTHR11851">
    <property type="entry name" value="METALLOPROTEASE"/>
    <property type="match status" value="1"/>
</dbReference>
<dbReference type="InterPro" id="IPR050361">
    <property type="entry name" value="MPP/UQCRC_Complex"/>
</dbReference>
<dbReference type="InterPro" id="IPR011765">
    <property type="entry name" value="Pept_M16_N"/>
</dbReference>
<dbReference type="Pfam" id="PF05193">
    <property type="entry name" value="Peptidase_M16_C"/>
    <property type="match status" value="1"/>
</dbReference>
<dbReference type="OrthoDB" id="9811314at2"/>
<dbReference type="NCBIfam" id="NF047421">
    <property type="entry name" value="YfmH_fam"/>
    <property type="match status" value="1"/>
</dbReference>
<evidence type="ECO:0000313" key="4">
    <source>
        <dbReference type="Proteomes" id="UP000051638"/>
    </source>
</evidence>
<dbReference type="EMBL" id="AYYI01000023">
    <property type="protein sequence ID" value="KRM98885.1"/>
    <property type="molecule type" value="Genomic_DNA"/>
</dbReference>
<reference evidence="3 4" key="1">
    <citation type="journal article" date="2015" name="Genome Announc.">
        <title>Expanding the biotechnology potential of lactobacilli through comparative genomics of 213 strains and associated genera.</title>
        <authorList>
            <person name="Sun Z."/>
            <person name="Harris H.M."/>
            <person name="McCann A."/>
            <person name="Guo C."/>
            <person name="Argimon S."/>
            <person name="Zhang W."/>
            <person name="Yang X."/>
            <person name="Jeffery I.B."/>
            <person name="Cooney J.C."/>
            <person name="Kagawa T.F."/>
            <person name="Liu W."/>
            <person name="Song Y."/>
            <person name="Salvetti E."/>
            <person name="Wrobel A."/>
            <person name="Rasinkangas P."/>
            <person name="Parkhill J."/>
            <person name="Rea M.C."/>
            <person name="O'Sullivan O."/>
            <person name="Ritari J."/>
            <person name="Douillard F.P."/>
            <person name="Paul Ross R."/>
            <person name="Yang R."/>
            <person name="Briner A.E."/>
            <person name="Felis G.E."/>
            <person name="de Vos W.M."/>
            <person name="Barrangou R."/>
            <person name="Klaenhammer T.R."/>
            <person name="Caufield P.W."/>
            <person name="Cui Y."/>
            <person name="Zhang H."/>
            <person name="O'Toole P.W."/>
        </authorList>
    </citation>
    <scope>NUCLEOTIDE SEQUENCE [LARGE SCALE GENOMIC DNA]</scope>
    <source>
        <strain evidence="3 4">DSM 20253</strain>
    </source>
</reference>
<dbReference type="SUPFAM" id="SSF63411">
    <property type="entry name" value="LuxS/MPP-like metallohydrolase"/>
    <property type="match status" value="2"/>
</dbReference>
<dbReference type="AlphaFoldDB" id="A0A0R2D5E7"/>
<dbReference type="GO" id="GO:0046872">
    <property type="term" value="F:metal ion binding"/>
    <property type="evidence" value="ECO:0007669"/>
    <property type="project" value="InterPro"/>
</dbReference>
<dbReference type="STRING" id="1423796.FC24_GL000839"/>
<feature type="domain" description="Peptidase M16 C-terminal" evidence="2">
    <location>
        <begin position="182"/>
        <end position="364"/>
    </location>
</feature>
<dbReference type="InterPro" id="IPR007863">
    <property type="entry name" value="Peptidase_M16_C"/>
</dbReference>
<evidence type="ECO:0000259" key="2">
    <source>
        <dbReference type="Pfam" id="PF05193"/>
    </source>
</evidence>
<proteinExistence type="predicted"/>
<dbReference type="PANTHER" id="PTHR11851:SF134">
    <property type="entry name" value="ZINC-DEPENDENT PROTEASE"/>
    <property type="match status" value="1"/>
</dbReference>
<dbReference type="RefSeq" id="WP_057873584.1">
    <property type="nucleotide sequence ID" value="NZ_AYYI01000023.1"/>
</dbReference>
<comment type="caution">
    <text evidence="3">The sequence shown here is derived from an EMBL/GenBank/DDBJ whole genome shotgun (WGS) entry which is preliminary data.</text>
</comment>
<dbReference type="Pfam" id="PF00675">
    <property type="entry name" value="Peptidase_M16"/>
    <property type="match status" value="1"/>
</dbReference>